<name>A0A494JBW2_9FLAO</name>
<dbReference type="EMBL" id="MAHS01000001">
    <property type="protein sequence ID" value="OPB53417.1"/>
    <property type="molecule type" value="Genomic_DNA"/>
</dbReference>
<dbReference type="AlphaFoldDB" id="A0A494JBW2"/>
<gene>
    <name evidence="1" type="ORF">AYC66_17820</name>
    <name evidence="2" type="ORF">BAY09_10910</name>
</gene>
<dbReference type="RefSeq" id="WP_078719781.1">
    <property type="nucleotide sequence ID" value="NZ_CP014339.1"/>
</dbReference>
<evidence type="ECO:0000313" key="2">
    <source>
        <dbReference type="EMBL" id="OPB53417.1"/>
    </source>
</evidence>
<protein>
    <submittedName>
        <fullName evidence="2">Uncharacterized protein</fullName>
    </submittedName>
</protein>
<reference evidence="1 3" key="1">
    <citation type="submission" date="2016-02" db="EMBL/GenBank/DDBJ databases">
        <authorList>
            <person name="Nicholson A.C."/>
            <person name="Humrighouse B.W."/>
            <person name="Loparev V."/>
            <person name="Emery B."/>
            <person name="Graziano J."/>
            <person name="McQuiston J.R."/>
        </authorList>
    </citation>
    <scope>NUCLEOTIDE SEQUENCE [LARGE SCALE GENOMIC DNA]</scope>
    <source>
        <strain evidence="1 3">E6809</strain>
    </source>
</reference>
<dbReference type="EMBL" id="CP014339">
    <property type="protein sequence ID" value="AQX52420.1"/>
    <property type="molecule type" value="Genomic_DNA"/>
</dbReference>
<evidence type="ECO:0000313" key="1">
    <source>
        <dbReference type="EMBL" id="AQX52420.1"/>
    </source>
</evidence>
<dbReference type="Proteomes" id="UP000189738">
    <property type="component" value="Chromosome"/>
</dbReference>
<accession>A0A494JBW2</accession>
<organism evidence="2">
    <name type="scientific">Elizabethkingia anophelis</name>
    <dbReference type="NCBI Taxonomy" id="1117645"/>
    <lineage>
        <taxon>Bacteria</taxon>
        <taxon>Pseudomonadati</taxon>
        <taxon>Bacteroidota</taxon>
        <taxon>Flavobacteriia</taxon>
        <taxon>Flavobacteriales</taxon>
        <taxon>Weeksellaceae</taxon>
        <taxon>Elizabethkingia</taxon>
    </lineage>
</organism>
<reference evidence="2" key="2">
    <citation type="submission" date="2016-06" db="EMBL/GenBank/DDBJ databases">
        <authorList>
            <person name="Nicholson A.C."/>
        </authorList>
    </citation>
    <scope>NUCLEOTIDE SEQUENCE [LARGE SCALE GENOMIC DNA]</scope>
    <source>
        <strain evidence="2">E6809</strain>
    </source>
</reference>
<proteinExistence type="predicted"/>
<evidence type="ECO:0000313" key="3">
    <source>
        <dbReference type="Proteomes" id="UP000189738"/>
    </source>
</evidence>
<sequence>MVLGFVEDFTSNVILDNELKTNSSKGIALNSGVHPSLTMDNLLHFLPYNDLQLSSYKPDTTYNNFSKSKDRQDIVLFNGDIFQCIKDGTLGIEPGTESNWLKTNKESLLLKSFIDKVKEKVLTDLRLTKRLVNSQFLYEVGQNKTMLPNDYAAWVFEAKGTDYVKITLNEIVLQALTDQPVELYVINQGVLVDALILHPQNGRVQFEKFEYTFNGPGRWLFAIKSQYVLTNNGYIDVQKYDGFVCYTATGTGNTPESSTWSYNEYGNGLGFNVSVSLDSDRYIDYNFMSLGNFIKAAFELMALQTFLHNSNNRSNRNENFQLDKELLMFETKNIEANTVAKRYFDTLKEAKNIIHKTFDTQLSLNNDDLEVEITSV</sequence>